<dbReference type="PROSITE" id="PS50059">
    <property type="entry name" value="FKBP_PPIASE"/>
    <property type="match status" value="3"/>
</dbReference>
<dbReference type="GO" id="GO:0005829">
    <property type="term" value="C:cytosol"/>
    <property type="evidence" value="ECO:0007669"/>
    <property type="project" value="UniProtKB-SubCell"/>
</dbReference>
<dbReference type="GO" id="GO:0005634">
    <property type="term" value="C:nucleus"/>
    <property type="evidence" value="ECO:0007669"/>
    <property type="project" value="UniProtKB-SubCell"/>
</dbReference>
<dbReference type="AlphaFoldDB" id="A0AAW1S942"/>
<feature type="region of interest" description="Disordered" evidence="9">
    <location>
        <begin position="1"/>
        <end position="24"/>
    </location>
</feature>
<dbReference type="InterPro" id="IPR011990">
    <property type="entry name" value="TPR-like_helical_dom_sf"/>
</dbReference>
<keyword evidence="3" id="KW-0677">Repeat</keyword>
<evidence type="ECO:0000256" key="4">
    <source>
        <dbReference type="ARBA" id="ARBA00022803"/>
    </source>
</evidence>
<dbReference type="PROSITE" id="PS50005">
    <property type="entry name" value="TPR"/>
    <property type="match status" value="1"/>
</dbReference>
<evidence type="ECO:0000256" key="3">
    <source>
        <dbReference type="ARBA" id="ARBA00022737"/>
    </source>
</evidence>
<keyword evidence="4 8" id="KW-0802">TPR repeat</keyword>
<dbReference type="InterPro" id="IPR019734">
    <property type="entry name" value="TPR_rpt"/>
</dbReference>
<dbReference type="Pfam" id="PF00254">
    <property type="entry name" value="FKBP_C"/>
    <property type="match status" value="3"/>
</dbReference>
<feature type="repeat" description="TPR" evidence="8">
    <location>
        <begin position="478"/>
        <end position="511"/>
    </location>
</feature>
<accession>A0AAW1S942</accession>
<feature type="compositionally biased region" description="Acidic residues" evidence="9">
    <location>
        <begin position="12"/>
        <end position="24"/>
    </location>
</feature>
<evidence type="ECO:0000256" key="2">
    <source>
        <dbReference type="ARBA" id="ARBA00013194"/>
    </source>
</evidence>
<comment type="catalytic activity">
    <reaction evidence="1 7">
        <text>[protein]-peptidylproline (omega=180) = [protein]-peptidylproline (omega=0)</text>
        <dbReference type="Rhea" id="RHEA:16237"/>
        <dbReference type="Rhea" id="RHEA-COMP:10747"/>
        <dbReference type="Rhea" id="RHEA-COMP:10748"/>
        <dbReference type="ChEBI" id="CHEBI:83833"/>
        <dbReference type="ChEBI" id="CHEBI:83834"/>
        <dbReference type="EC" id="5.2.1.8"/>
    </reaction>
</comment>
<evidence type="ECO:0000259" key="10">
    <source>
        <dbReference type="PROSITE" id="PS50059"/>
    </source>
</evidence>
<dbReference type="SUPFAM" id="SSF48452">
    <property type="entry name" value="TPR-like"/>
    <property type="match status" value="1"/>
</dbReference>
<dbReference type="Proteomes" id="UP001445335">
    <property type="component" value="Unassembled WGS sequence"/>
</dbReference>
<dbReference type="EC" id="5.2.1.8" evidence="2 7"/>
<dbReference type="GO" id="GO:0003755">
    <property type="term" value="F:peptidyl-prolyl cis-trans isomerase activity"/>
    <property type="evidence" value="ECO:0007669"/>
    <property type="project" value="UniProtKB-KW"/>
</dbReference>
<dbReference type="InterPro" id="IPR050754">
    <property type="entry name" value="FKBP4/5/8-like"/>
</dbReference>
<dbReference type="Pfam" id="PF14559">
    <property type="entry name" value="TPR_19"/>
    <property type="match status" value="1"/>
</dbReference>
<dbReference type="PANTHER" id="PTHR46512:SF9">
    <property type="entry name" value="PEPTIDYLPROLYL ISOMERASE"/>
    <property type="match status" value="1"/>
</dbReference>
<keyword evidence="6 7" id="KW-0413">Isomerase</keyword>
<reference evidence="11 12" key="1">
    <citation type="journal article" date="2024" name="Nat. Commun.">
        <title>Phylogenomics reveals the evolutionary origins of lichenization in chlorophyte algae.</title>
        <authorList>
            <person name="Puginier C."/>
            <person name="Libourel C."/>
            <person name="Otte J."/>
            <person name="Skaloud P."/>
            <person name="Haon M."/>
            <person name="Grisel S."/>
            <person name="Petersen M."/>
            <person name="Berrin J.G."/>
            <person name="Delaux P.M."/>
            <person name="Dal Grande F."/>
            <person name="Keller J."/>
        </authorList>
    </citation>
    <scope>NUCLEOTIDE SEQUENCE [LARGE SCALE GENOMIC DNA]</scope>
    <source>
        <strain evidence="11 12">SAG 245.80</strain>
    </source>
</reference>
<evidence type="ECO:0000256" key="1">
    <source>
        <dbReference type="ARBA" id="ARBA00000971"/>
    </source>
</evidence>
<evidence type="ECO:0000256" key="6">
    <source>
        <dbReference type="ARBA" id="ARBA00023235"/>
    </source>
</evidence>
<dbReference type="FunFam" id="3.10.50.40:FF:000025">
    <property type="entry name" value="Peptidylprolyl isomerase"/>
    <property type="match status" value="1"/>
</dbReference>
<dbReference type="SMART" id="SM00028">
    <property type="entry name" value="TPR"/>
    <property type="match status" value="3"/>
</dbReference>
<organism evidence="11 12">
    <name type="scientific">Elliptochloris bilobata</name>
    <dbReference type="NCBI Taxonomy" id="381761"/>
    <lineage>
        <taxon>Eukaryota</taxon>
        <taxon>Viridiplantae</taxon>
        <taxon>Chlorophyta</taxon>
        <taxon>core chlorophytes</taxon>
        <taxon>Trebouxiophyceae</taxon>
        <taxon>Trebouxiophyceae incertae sedis</taxon>
        <taxon>Elliptochloris clade</taxon>
        <taxon>Elliptochloris</taxon>
    </lineage>
</organism>
<dbReference type="EMBL" id="JALJOU010000008">
    <property type="protein sequence ID" value="KAK9842301.1"/>
    <property type="molecule type" value="Genomic_DNA"/>
</dbReference>
<dbReference type="InterPro" id="IPR046357">
    <property type="entry name" value="PPIase_dom_sf"/>
</dbReference>
<keyword evidence="5 7" id="KW-0697">Rotamase</keyword>
<evidence type="ECO:0000256" key="8">
    <source>
        <dbReference type="PROSITE-ProRule" id="PRU00339"/>
    </source>
</evidence>
<proteinExistence type="predicted"/>
<dbReference type="Gene3D" id="3.10.50.40">
    <property type="match status" value="3"/>
</dbReference>
<keyword evidence="12" id="KW-1185">Reference proteome</keyword>
<sequence>MDDIPTTSLGGEGDEGPDDEGEVDVDEVGKEIDIAKDGGIVKKILVEGAGWEKPEKGDKVEVHYVGTLASDGSVFDSSRERGEPFSFALGTGSVIKGWDVGVATMKKGEKAVLTCQPGYAYGAAGSPPKIPADATLNFEVELLGWRSVKDISGDGGVVKTIIKEGDGYQKPADRDEVLVRYAVLVKGSDAVVAASPESGVDFTLRDGHLLKAFGVALKTMRKGEEVALDISPAYGPIVAGEGGVPADTPLQAELVLLSWKKVEDLSQDGGVIKKTLHVPEGWEMPNAGARVRVRYTLRTADGVLVEERSEGNELEFVVDEEEVVEGLDLGVSRMKLNEKAELTVAPAYAFRDQEKKLKLGMVPPGATLIYTIELVHLQKAKESWELTDEEKVAAASAAKDAGNAAFKAGRWARAAKKYKAATDAVSYDDKFTEDLKRQAREVKKSANLNLAAVHLKTGAWREARDVCNKVLEKTSGHPKALYRRAQAHMAAGDYVEAEVDIKAALQLEPGNRDVRALHARFRKESAAASAKEAQFFSKAFQRLARKPDPNPTPVPAANGAPPAAEGVATASGVSGEHAAVDTAAAGGDVEMGEAAGEAGGRAAGLIQHV</sequence>
<gene>
    <name evidence="11" type="ORF">WJX81_005324</name>
</gene>
<dbReference type="Gene3D" id="1.25.40.10">
    <property type="entry name" value="Tetratricopeptide repeat domain"/>
    <property type="match status" value="1"/>
</dbReference>
<dbReference type="InterPro" id="IPR001179">
    <property type="entry name" value="PPIase_FKBP_dom"/>
</dbReference>
<dbReference type="SUPFAM" id="SSF54534">
    <property type="entry name" value="FKBP-like"/>
    <property type="match status" value="3"/>
</dbReference>
<dbReference type="GO" id="GO:0005739">
    <property type="term" value="C:mitochondrion"/>
    <property type="evidence" value="ECO:0007669"/>
    <property type="project" value="UniProtKB-SubCell"/>
</dbReference>
<evidence type="ECO:0000256" key="9">
    <source>
        <dbReference type="SAM" id="MobiDB-lite"/>
    </source>
</evidence>
<feature type="domain" description="PPIase FKBP-type" evidence="10">
    <location>
        <begin position="174"/>
        <end position="260"/>
    </location>
</feature>
<feature type="region of interest" description="Disordered" evidence="9">
    <location>
        <begin position="544"/>
        <end position="573"/>
    </location>
</feature>
<dbReference type="PANTHER" id="PTHR46512">
    <property type="entry name" value="PEPTIDYLPROLYL ISOMERASE"/>
    <property type="match status" value="1"/>
</dbReference>
<dbReference type="GO" id="GO:0005874">
    <property type="term" value="C:microtubule"/>
    <property type="evidence" value="ECO:0007669"/>
    <property type="project" value="UniProtKB-KW"/>
</dbReference>
<evidence type="ECO:0000313" key="12">
    <source>
        <dbReference type="Proteomes" id="UP001445335"/>
    </source>
</evidence>
<feature type="compositionally biased region" description="Low complexity" evidence="9">
    <location>
        <begin position="555"/>
        <end position="568"/>
    </location>
</feature>
<evidence type="ECO:0000256" key="7">
    <source>
        <dbReference type="PROSITE-ProRule" id="PRU00277"/>
    </source>
</evidence>
<feature type="domain" description="PPIase FKBP-type" evidence="10">
    <location>
        <begin position="288"/>
        <end position="378"/>
    </location>
</feature>
<comment type="caution">
    <text evidence="11">The sequence shown here is derived from an EMBL/GenBank/DDBJ whole genome shotgun (WGS) entry which is preliminary data.</text>
</comment>
<evidence type="ECO:0000313" key="11">
    <source>
        <dbReference type="EMBL" id="KAK9842301.1"/>
    </source>
</evidence>
<name>A0AAW1S942_9CHLO</name>
<evidence type="ECO:0000256" key="5">
    <source>
        <dbReference type="ARBA" id="ARBA00023110"/>
    </source>
</evidence>
<feature type="domain" description="PPIase FKBP-type" evidence="10">
    <location>
        <begin position="57"/>
        <end position="146"/>
    </location>
</feature>
<protein>
    <recommendedName>
        <fullName evidence="2 7">peptidylprolyl isomerase</fullName>
        <ecNumber evidence="2 7">5.2.1.8</ecNumber>
    </recommendedName>
</protein>